<evidence type="ECO:0000259" key="2">
    <source>
        <dbReference type="Pfam" id="PF08338"/>
    </source>
</evidence>
<dbReference type="SUPFAM" id="SSF51735">
    <property type="entry name" value="NAD(P)-binding Rossmann-fold domains"/>
    <property type="match status" value="1"/>
</dbReference>
<dbReference type="RefSeq" id="WP_104094696.1">
    <property type="nucleotide sequence ID" value="NZ_JACHBP010000001.1"/>
</dbReference>
<keyword evidence="4" id="KW-1185">Reference proteome</keyword>
<organism evidence="3 4">
    <name type="scientific">Terrimesophilobacter mesophilus</name>
    <dbReference type="NCBI Taxonomy" id="433647"/>
    <lineage>
        <taxon>Bacteria</taxon>
        <taxon>Bacillati</taxon>
        <taxon>Actinomycetota</taxon>
        <taxon>Actinomycetes</taxon>
        <taxon>Micrococcales</taxon>
        <taxon>Microbacteriaceae</taxon>
        <taxon>Terrimesophilobacter</taxon>
    </lineage>
</organism>
<protein>
    <submittedName>
        <fullName evidence="3">DUF1731 domain-containing protein</fullName>
    </submittedName>
</protein>
<dbReference type="EMBL" id="SOFI01000003">
    <property type="protein sequence ID" value="TFB78818.1"/>
    <property type="molecule type" value="Genomic_DNA"/>
</dbReference>
<dbReference type="Gene3D" id="3.40.50.720">
    <property type="entry name" value="NAD(P)-binding Rossmann-like Domain"/>
    <property type="match status" value="1"/>
</dbReference>
<comment type="caution">
    <text evidence="3">The sequence shown here is derived from an EMBL/GenBank/DDBJ whole genome shotgun (WGS) entry which is preliminary data.</text>
</comment>
<proteinExistence type="predicted"/>
<evidence type="ECO:0000313" key="3">
    <source>
        <dbReference type="EMBL" id="TFB78818.1"/>
    </source>
</evidence>
<dbReference type="InterPro" id="IPR001509">
    <property type="entry name" value="Epimerase_deHydtase"/>
</dbReference>
<dbReference type="AlphaFoldDB" id="A0A4V3I9A9"/>
<evidence type="ECO:0000259" key="1">
    <source>
        <dbReference type="Pfam" id="PF01370"/>
    </source>
</evidence>
<dbReference type="PANTHER" id="PTHR11092">
    <property type="entry name" value="SUGAR NUCLEOTIDE EPIMERASE RELATED"/>
    <property type="match status" value="1"/>
</dbReference>
<name>A0A4V3I9A9_9MICO</name>
<feature type="domain" description="NAD-dependent epimerase/dehydratase" evidence="1">
    <location>
        <begin position="3"/>
        <end position="120"/>
    </location>
</feature>
<dbReference type="OrthoDB" id="9801773at2"/>
<dbReference type="Proteomes" id="UP000298488">
    <property type="component" value="Unassembled WGS sequence"/>
</dbReference>
<dbReference type="InterPro" id="IPR013549">
    <property type="entry name" value="DUF1731"/>
</dbReference>
<sequence length="315" mass="34873">MRVVIAGASGFMGGYFTAKLRERGHEVALIGRSAPVRWGQIAAITDLLEGADLLLNLAGKSVNCRYGPRNRAEILRSRVDTTRELADAVSACEHPPALWINSSTATIYWHAEDRPMAEESGELGEGFSVEVAKAWEETFFEGDLPGTRRVALRTAIVLGNGGALLPMLRLARFGLGGPQLDGHWFGTHARRAAGVFHEFRARGGRQRFSWIHVEDVLRIILFLVEHAELDGVVNVASPHSSDNRTLMRTIRKVLGIPLGLPAFRWMTELGAIAIRTETELILKSRWVVPERLSAAGYTFEYPQLEEALRQIVKGE</sequence>
<dbReference type="PANTHER" id="PTHR11092:SF0">
    <property type="entry name" value="EPIMERASE FAMILY PROTEIN SDR39U1"/>
    <property type="match status" value="1"/>
</dbReference>
<feature type="domain" description="DUF1731" evidence="2">
    <location>
        <begin position="274"/>
        <end position="311"/>
    </location>
</feature>
<dbReference type="Pfam" id="PF01370">
    <property type="entry name" value="Epimerase"/>
    <property type="match status" value="1"/>
</dbReference>
<dbReference type="Pfam" id="PF08338">
    <property type="entry name" value="DUF1731"/>
    <property type="match status" value="1"/>
</dbReference>
<reference evidence="3 4" key="1">
    <citation type="submission" date="2019-03" db="EMBL/GenBank/DDBJ databases">
        <title>Genomics of glacier-inhabiting Cryobacterium strains.</title>
        <authorList>
            <person name="Liu Q."/>
            <person name="Xin Y.-H."/>
        </authorList>
    </citation>
    <scope>NUCLEOTIDE SEQUENCE [LARGE SCALE GENOMIC DNA]</scope>
    <source>
        <strain evidence="3 4">CGMCC 1.10440</strain>
    </source>
</reference>
<evidence type="ECO:0000313" key="4">
    <source>
        <dbReference type="Proteomes" id="UP000298488"/>
    </source>
</evidence>
<accession>A0A4V3I9A9</accession>
<gene>
    <name evidence="3" type="ORF">E3N84_01235</name>
</gene>
<dbReference type="InterPro" id="IPR036291">
    <property type="entry name" value="NAD(P)-bd_dom_sf"/>
</dbReference>